<name>A0AAX4P5Z0_9CHLO</name>
<dbReference type="Proteomes" id="UP001472866">
    <property type="component" value="Chromosome 04"/>
</dbReference>
<dbReference type="AlphaFoldDB" id="A0AAX4P5Z0"/>
<protein>
    <submittedName>
        <fullName evidence="2">Uncharacterized protein</fullName>
    </submittedName>
</protein>
<keyword evidence="3" id="KW-1185">Reference proteome</keyword>
<evidence type="ECO:0000313" key="2">
    <source>
        <dbReference type="EMBL" id="WZN61496.1"/>
    </source>
</evidence>
<dbReference type="EMBL" id="CP151504">
    <property type="protein sequence ID" value="WZN61496.1"/>
    <property type="molecule type" value="Genomic_DNA"/>
</dbReference>
<sequence>MANRDLGHCRVLRSSAGRAPLALPSFWFSKPKGGASLVSRPTRGSTSPVPGVRVLRARWRGQGQLQRQGRVCESDEQNRVLYQEGKGALWLGQEEAGVLGSERDALVRLHFERKRLHPRDDRLGYVRPNDRAITSSGRKLDSIPWDLRRALSQLRQLAKADQGLDCRRDLPPLREVCELPSGEVQGQETSGLRNHGLPDQRSGQPFLLCSRHLDGLLRLQGASAPLMAPV</sequence>
<feature type="region of interest" description="Disordered" evidence="1">
    <location>
        <begin position="180"/>
        <end position="199"/>
    </location>
</feature>
<evidence type="ECO:0000313" key="3">
    <source>
        <dbReference type="Proteomes" id="UP001472866"/>
    </source>
</evidence>
<evidence type="ECO:0000256" key="1">
    <source>
        <dbReference type="SAM" id="MobiDB-lite"/>
    </source>
</evidence>
<gene>
    <name evidence="2" type="ORF">HKI87_04g30310</name>
</gene>
<organism evidence="2 3">
    <name type="scientific">Chloropicon roscoffensis</name>
    <dbReference type="NCBI Taxonomy" id="1461544"/>
    <lineage>
        <taxon>Eukaryota</taxon>
        <taxon>Viridiplantae</taxon>
        <taxon>Chlorophyta</taxon>
        <taxon>Chloropicophyceae</taxon>
        <taxon>Chloropicales</taxon>
        <taxon>Chloropicaceae</taxon>
        <taxon>Chloropicon</taxon>
    </lineage>
</organism>
<proteinExistence type="predicted"/>
<accession>A0AAX4P5Z0</accession>
<reference evidence="2 3" key="1">
    <citation type="submission" date="2024-03" db="EMBL/GenBank/DDBJ databases">
        <title>Complete genome sequence of the green alga Chloropicon roscoffensis RCC1871.</title>
        <authorList>
            <person name="Lemieux C."/>
            <person name="Pombert J.-F."/>
            <person name="Otis C."/>
            <person name="Turmel M."/>
        </authorList>
    </citation>
    <scope>NUCLEOTIDE SEQUENCE [LARGE SCALE GENOMIC DNA]</scope>
    <source>
        <strain evidence="2 3">RCC1871</strain>
    </source>
</reference>